<dbReference type="Proteomes" id="UP000231019">
    <property type="component" value="Unassembled WGS sequence"/>
</dbReference>
<comment type="subunit">
    <text evidence="12">F-type ATPases have 2 components, F(1) - the catalytic core - and F(0) - the membrane proton channel. F(1) has five subunits: alpha(3), beta(3), gamma(1), delta(1), epsilon(1). F(0) has three main subunits: a(1), b(2) and c(10-14). The alpha and beta chains form an alternating ring which encloses part of the gamma chain. F(1) is attached to F(0) by a central stalk formed by the gamma and epsilon chains, while a peripheral stalk is formed by the delta and b chains.</text>
</comment>
<keyword evidence="3 12" id="KW-0138">CF(0)</keyword>
<evidence type="ECO:0000256" key="11">
    <source>
        <dbReference type="ARBA" id="ARBA00037847"/>
    </source>
</evidence>
<accession>A0A2M7G310</accession>
<sequence length="162" mass="18599">MIILIICSLLNFGILLFLLMKFVVPRFSEAMDKKQESISRTVEEAEKSLADINRELESHTHKMAEVEAQIADIRQEAEVRGEAAARKIKEDTTREIEALRVRVDRQIDQEFHNLKLRLRAELVNQVTLAAQELASERLDKSGHASLVESFAFSLKDFKEFKS</sequence>
<keyword evidence="8 12" id="KW-0472">Membrane</keyword>
<dbReference type="GO" id="GO:0046961">
    <property type="term" value="F:proton-transporting ATPase activity, rotational mechanism"/>
    <property type="evidence" value="ECO:0007669"/>
    <property type="project" value="TreeGrafter"/>
</dbReference>
<gene>
    <name evidence="12" type="primary">atpF</name>
    <name evidence="15" type="ORF">COW36_13880</name>
</gene>
<dbReference type="EMBL" id="PFFQ01000039">
    <property type="protein sequence ID" value="PIW16216.1"/>
    <property type="molecule type" value="Genomic_DNA"/>
</dbReference>
<dbReference type="Pfam" id="PF00430">
    <property type="entry name" value="ATP-synt_B"/>
    <property type="match status" value="1"/>
</dbReference>
<comment type="similarity">
    <text evidence="1 12 13">Belongs to the ATPase B chain family.</text>
</comment>
<keyword evidence="5 12" id="KW-0375">Hydrogen ion transport</keyword>
<dbReference type="AlphaFoldDB" id="A0A2M7G310"/>
<dbReference type="InterPro" id="IPR002146">
    <property type="entry name" value="ATP_synth_b/b'su_bac/chlpt"/>
</dbReference>
<dbReference type="GO" id="GO:0005886">
    <property type="term" value="C:plasma membrane"/>
    <property type="evidence" value="ECO:0007669"/>
    <property type="project" value="UniProtKB-SubCell"/>
</dbReference>
<dbReference type="InterPro" id="IPR050059">
    <property type="entry name" value="ATP_synthase_B_chain"/>
</dbReference>
<keyword evidence="12" id="KW-1003">Cell membrane</keyword>
<evidence type="ECO:0000256" key="9">
    <source>
        <dbReference type="ARBA" id="ARBA00023310"/>
    </source>
</evidence>
<evidence type="ECO:0000313" key="16">
    <source>
        <dbReference type="Proteomes" id="UP000231019"/>
    </source>
</evidence>
<keyword evidence="7 12" id="KW-0406">Ion transport</keyword>
<comment type="caution">
    <text evidence="15">The sequence shown here is derived from an EMBL/GenBank/DDBJ whole genome shotgun (WGS) entry which is preliminary data.</text>
</comment>
<reference evidence="15 16" key="1">
    <citation type="submission" date="2017-09" db="EMBL/GenBank/DDBJ databases">
        <title>Depth-based differentiation of microbial function through sediment-hosted aquifers and enrichment of novel symbionts in the deep terrestrial subsurface.</title>
        <authorList>
            <person name="Probst A.J."/>
            <person name="Ladd B."/>
            <person name="Jarett J.K."/>
            <person name="Geller-Mcgrath D.E."/>
            <person name="Sieber C.M."/>
            <person name="Emerson J.B."/>
            <person name="Anantharaman K."/>
            <person name="Thomas B.C."/>
            <person name="Malmstrom R."/>
            <person name="Stieglmeier M."/>
            <person name="Klingl A."/>
            <person name="Woyke T."/>
            <person name="Ryan C.M."/>
            <person name="Banfield J.F."/>
        </authorList>
    </citation>
    <scope>NUCLEOTIDE SEQUENCE [LARGE SCALE GENOMIC DNA]</scope>
    <source>
        <strain evidence="15">CG17_big_fil_post_rev_8_21_14_2_50_48_46</strain>
    </source>
</reference>
<evidence type="ECO:0000256" key="14">
    <source>
        <dbReference type="SAM" id="Coils"/>
    </source>
</evidence>
<comment type="function">
    <text evidence="12">Component of the F(0) channel, it forms part of the peripheral stalk, linking F(1) to F(0).</text>
</comment>
<keyword evidence="2 12" id="KW-0813">Transport</keyword>
<evidence type="ECO:0000256" key="8">
    <source>
        <dbReference type="ARBA" id="ARBA00023136"/>
    </source>
</evidence>
<dbReference type="PANTHER" id="PTHR33445:SF1">
    <property type="entry name" value="ATP SYNTHASE SUBUNIT B"/>
    <property type="match status" value="1"/>
</dbReference>
<organism evidence="15 16">
    <name type="scientific">bacterium (Candidatus Blackallbacteria) CG17_big_fil_post_rev_8_21_14_2_50_48_46</name>
    <dbReference type="NCBI Taxonomy" id="2014261"/>
    <lineage>
        <taxon>Bacteria</taxon>
        <taxon>Candidatus Blackallbacteria</taxon>
    </lineage>
</organism>
<evidence type="ECO:0000256" key="10">
    <source>
        <dbReference type="ARBA" id="ARBA00025198"/>
    </source>
</evidence>
<evidence type="ECO:0000256" key="1">
    <source>
        <dbReference type="ARBA" id="ARBA00005513"/>
    </source>
</evidence>
<evidence type="ECO:0000256" key="12">
    <source>
        <dbReference type="HAMAP-Rule" id="MF_01398"/>
    </source>
</evidence>
<evidence type="ECO:0000256" key="5">
    <source>
        <dbReference type="ARBA" id="ARBA00022781"/>
    </source>
</evidence>
<dbReference type="GO" id="GO:0012505">
    <property type="term" value="C:endomembrane system"/>
    <property type="evidence" value="ECO:0007669"/>
    <property type="project" value="UniProtKB-SubCell"/>
</dbReference>
<dbReference type="PANTHER" id="PTHR33445">
    <property type="entry name" value="ATP SYNTHASE SUBUNIT B', CHLOROPLASTIC"/>
    <property type="match status" value="1"/>
</dbReference>
<dbReference type="GO" id="GO:0046933">
    <property type="term" value="F:proton-transporting ATP synthase activity, rotational mechanism"/>
    <property type="evidence" value="ECO:0007669"/>
    <property type="project" value="UniProtKB-UniRule"/>
</dbReference>
<comment type="subcellular location">
    <subcellularLocation>
        <location evidence="12">Cell membrane</location>
        <topology evidence="12">Single-pass membrane protein</topology>
    </subcellularLocation>
    <subcellularLocation>
        <location evidence="11">Endomembrane system</location>
        <topology evidence="11">Single-pass membrane protein</topology>
    </subcellularLocation>
</comment>
<evidence type="ECO:0000256" key="2">
    <source>
        <dbReference type="ARBA" id="ARBA00022448"/>
    </source>
</evidence>
<proteinExistence type="inferred from homology"/>
<comment type="function">
    <text evidence="10 12">F(1)F(0) ATP synthase produces ATP from ADP in the presence of a proton or sodium gradient. F-type ATPases consist of two structural domains, F(1) containing the extramembraneous catalytic core and F(0) containing the membrane proton channel, linked together by a central stalk and a peripheral stalk. During catalysis, ATP synthesis in the catalytic domain of F(1) is coupled via a rotary mechanism of the central stalk subunits to proton translocation.</text>
</comment>
<evidence type="ECO:0000256" key="13">
    <source>
        <dbReference type="RuleBase" id="RU003848"/>
    </source>
</evidence>
<dbReference type="HAMAP" id="MF_01398">
    <property type="entry name" value="ATP_synth_b_bprime"/>
    <property type="match status" value="1"/>
</dbReference>
<keyword evidence="6 12" id="KW-1133">Transmembrane helix</keyword>
<dbReference type="CDD" id="cd06503">
    <property type="entry name" value="ATP-synt_Fo_b"/>
    <property type="match status" value="1"/>
</dbReference>
<evidence type="ECO:0000256" key="3">
    <source>
        <dbReference type="ARBA" id="ARBA00022547"/>
    </source>
</evidence>
<keyword evidence="14" id="KW-0175">Coiled coil</keyword>
<feature type="coiled-coil region" evidence="14">
    <location>
        <begin position="35"/>
        <end position="109"/>
    </location>
</feature>
<evidence type="ECO:0000256" key="4">
    <source>
        <dbReference type="ARBA" id="ARBA00022692"/>
    </source>
</evidence>
<dbReference type="GO" id="GO:0045259">
    <property type="term" value="C:proton-transporting ATP synthase complex"/>
    <property type="evidence" value="ECO:0007669"/>
    <property type="project" value="UniProtKB-KW"/>
</dbReference>
<keyword evidence="4 12" id="KW-0812">Transmembrane</keyword>
<evidence type="ECO:0000313" key="15">
    <source>
        <dbReference type="EMBL" id="PIW16216.1"/>
    </source>
</evidence>
<keyword evidence="9 12" id="KW-0066">ATP synthesis</keyword>
<name>A0A2M7G310_9BACT</name>
<evidence type="ECO:0000256" key="6">
    <source>
        <dbReference type="ARBA" id="ARBA00022989"/>
    </source>
</evidence>
<evidence type="ECO:0000256" key="7">
    <source>
        <dbReference type="ARBA" id="ARBA00023065"/>
    </source>
</evidence>
<protein>
    <recommendedName>
        <fullName evidence="12">ATP synthase subunit b</fullName>
    </recommendedName>
    <alternativeName>
        <fullName evidence="12">ATP synthase F(0) sector subunit b</fullName>
    </alternativeName>
    <alternativeName>
        <fullName evidence="12">ATPase subunit I</fullName>
    </alternativeName>
    <alternativeName>
        <fullName evidence="12">F-type ATPase subunit b</fullName>
        <shortName evidence="12">F-ATPase subunit b</shortName>
    </alternativeName>
</protein>